<dbReference type="CDD" id="cd05013">
    <property type="entry name" value="SIS_RpiR"/>
    <property type="match status" value="1"/>
</dbReference>
<dbReference type="EMBL" id="ABYO01000195">
    <property type="protein sequence ID" value="EEI86368.1"/>
    <property type="molecule type" value="Genomic_DNA"/>
</dbReference>
<dbReference type="HOGENOM" id="CLU_089975_0_0_9"/>
<reference evidence="2 3" key="1">
    <citation type="submission" date="2008-10" db="EMBL/GenBank/DDBJ databases">
        <authorList>
            <person name="Qin X."/>
            <person name="Bachman B."/>
            <person name="Battles P."/>
            <person name="Bell A."/>
            <person name="Bess C."/>
            <person name="Bickham C."/>
            <person name="Chaboub L."/>
            <person name="Chen D."/>
            <person name="Coyle M."/>
            <person name="Deiros D.R."/>
            <person name="Dinh H."/>
            <person name="Forbes L."/>
            <person name="Fowler G."/>
            <person name="Francisco L."/>
            <person name="Fu Q."/>
            <person name="Gubbala S."/>
            <person name="Hale W."/>
            <person name="Han Y."/>
            <person name="Hemphill L."/>
            <person name="Highlander S.K."/>
            <person name="Hirani K."/>
            <person name="Hogues M."/>
            <person name="Jackson L."/>
            <person name="Jakkamsetti A."/>
            <person name="Javaid M."/>
            <person name="Jiang H."/>
            <person name="Korchina V."/>
            <person name="Kovar C."/>
            <person name="Lara F."/>
            <person name="Lee S."/>
            <person name="Mata R."/>
            <person name="Mathew T."/>
            <person name="Moen C."/>
            <person name="Morales K."/>
            <person name="Munidasa M."/>
            <person name="Nazareth L."/>
            <person name="Ngo R."/>
            <person name="Nguyen L."/>
            <person name="Okwuonu G."/>
            <person name="Ongeri F."/>
            <person name="Patil S."/>
            <person name="Petrosino J."/>
            <person name="Pham C."/>
            <person name="Pham P."/>
            <person name="Pu L.-L."/>
            <person name="Puazo M."/>
            <person name="Raj R."/>
            <person name="Reid J."/>
            <person name="Rouhana J."/>
            <person name="Saada N."/>
            <person name="Shang Y."/>
            <person name="Simmons D."/>
            <person name="Thornton R."/>
            <person name="Warren J."/>
            <person name="Weissenberger G."/>
            <person name="Zhang J."/>
            <person name="Zhang L."/>
            <person name="Zhou C."/>
            <person name="Zhu D."/>
            <person name="Muzny D."/>
            <person name="Worley K."/>
            <person name="Gibbs R."/>
        </authorList>
    </citation>
    <scope>NUCLEOTIDE SEQUENCE [LARGE SCALE GENOMIC DNA]</scope>
    <source>
        <strain evidence="2 3">ATCC 51172</strain>
    </source>
</reference>
<proteinExistence type="predicted"/>
<gene>
    <name evidence="2" type="ORF">HMPREF0072_1084</name>
</gene>
<dbReference type="InterPro" id="IPR046348">
    <property type="entry name" value="SIS_dom_sf"/>
</dbReference>
<comment type="caution">
    <text evidence="2">The sequence shown here is derived from an EMBL/GenBank/DDBJ whole genome shotgun (WGS) entry which is preliminary data.</text>
</comment>
<feature type="domain" description="SIS" evidence="1">
    <location>
        <begin position="30"/>
        <end position="216"/>
    </location>
</feature>
<dbReference type="Pfam" id="PF13580">
    <property type="entry name" value="SIS_2"/>
    <property type="match status" value="1"/>
</dbReference>
<sequence>MFEYIDRIKEILNEVESKEKENIVKASNMMVDAILNKQNIYIFGASHAGILTQEMFYRAGGLITINPIFGKELSLSNEPITITSNMERLQGYGKILANTRKISKDDILILHSVSGRNPVTVELGLTAKEKGAKIISITNLAYSKSTKSRDKSGKLLYEISDLVIDNHGSIGDAEIEIKDGLKVSPTSTVIGASILNTVISLIAMSLEDKSVDVLPFFYSANLDGGDELNLQILSKYEEQIDYKY</sequence>
<protein>
    <recommendedName>
        <fullName evidence="1">SIS domain-containing protein</fullName>
    </recommendedName>
</protein>
<dbReference type="Gene3D" id="3.40.50.10490">
    <property type="entry name" value="Glucose-6-phosphate isomerase like protein, domain 1"/>
    <property type="match status" value="1"/>
</dbReference>
<dbReference type="GO" id="GO:0097367">
    <property type="term" value="F:carbohydrate derivative binding"/>
    <property type="evidence" value="ECO:0007669"/>
    <property type="project" value="InterPro"/>
</dbReference>
<dbReference type="eggNOG" id="COG4821">
    <property type="taxonomic scope" value="Bacteria"/>
</dbReference>
<dbReference type="Proteomes" id="UP000005984">
    <property type="component" value="Unassembled WGS sequence"/>
</dbReference>
<dbReference type="InterPro" id="IPR035472">
    <property type="entry name" value="RpiR-like_SIS"/>
</dbReference>
<dbReference type="SUPFAM" id="SSF53697">
    <property type="entry name" value="SIS domain"/>
    <property type="match status" value="1"/>
</dbReference>
<evidence type="ECO:0000313" key="3">
    <source>
        <dbReference type="Proteomes" id="UP000005984"/>
    </source>
</evidence>
<dbReference type="PROSITE" id="PS51464">
    <property type="entry name" value="SIS"/>
    <property type="match status" value="1"/>
</dbReference>
<dbReference type="InterPro" id="IPR050099">
    <property type="entry name" value="SIS_GmhA/DiaA_subfam"/>
</dbReference>
<dbReference type="AlphaFoldDB" id="C2BFG4"/>
<dbReference type="STRING" id="525254.HMPREF0072_1084"/>
<dbReference type="InterPro" id="IPR001347">
    <property type="entry name" value="SIS_dom"/>
</dbReference>
<dbReference type="PANTHER" id="PTHR30390">
    <property type="entry name" value="SEDOHEPTULOSE 7-PHOSPHATE ISOMERASE / DNAA INITIATOR-ASSOCIATING FACTOR FOR REPLICATION INITIATION"/>
    <property type="match status" value="1"/>
</dbReference>
<dbReference type="NCBIfam" id="NF002805">
    <property type="entry name" value="PRK02947.1"/>
    <property type="match status" value="1"/>
</dbReference>
<dbReference type="PANTHER" id="PTHR30390:SF7">
    <property type="entry name" value="PHOSPHOHEPTOSE ISOMERASE"/>
    <property type="match status" value="1"/>
</dbReference>
<organism evidence="2 3">
    <name type="scientific">Anaerococcus lactolyticus ATCC 51172</name>
    <dbReference type="NCBI Taxonomy" id="525254"/>
    <lineage>
        <taxon>Bacteria</taxon>
        <taxon>Bacillati</taxon>
        <taxon>Bacillota</taxon>
        <taxon>Tissierellia</taxon>
        <taxon>Tissierellales</taxon>
        <taxon>Peptoniphilaceae</taxon>
        <taxon>Anaerococcus</taxon>
    </lineage>
</organism>
<evidence type="ECO:0000259" key="1">
    <source>
        <dbReference type="PROSITE" id="PS51464"/>
    </source>
</evidence>
<name>C2BFG4_9FIRM</name>
<dbReference type="GO" id="GO:1901135">
    <property type="term" value="P:carbohydrate derivative metabolic process"/>
    <property type="evidence" value="ECO:0007669"/>
    <property type="project" value="InterPro"/>
</dbReference>
<dbReference type="RefSeq" id="WP_004827151.1">
    <property type="nucleotide sequence ID" value="NZ_GG666044.1"/>
</dbReference>
<keyword evidence="3" id="KW-1185">Reference proteome</keyword>
<evidence type="ECO:0000313" key="2">
    <source>
        <dbReference type="EMBL" id="EEI86368.1"/>
    </source>
</evidence>
<accession>C2BFG4</accession>